<organism evidence="3 4">
    <name type="scientific">Skeletonema marinoi</name>
    <dbReference type="NCBI Taxonomy" id="267567"/>
    <lineage>
        <taxon>Eukaryota</taxon>
        <taxon>Sar</taxon>
        <taxon>Stramenopiles</taxon>
        <taxon>Ochrophyta</taxon>
        <taxon>Bacillariophyta</taxon>
        <taxon>Coscinodiscophyceae</taxon>
        <taxon>Thalassiosirophycidae</taxon>
        <taxon>Thalassiosirales</taxon>
        <taxon>Skeletonemataceae</taxon>
        <taxon>Skeletonema</taxon>
        <taxon>Skeletonema marinoi-dohrnii complex</taxon>
    </lineage>
</organism>
<name>A0AAD8Y4I0_9STRA</name>
<evidence type="ECO:0000259" key="1">
    <source>
        <dbReference type="PROSITE" id="PS50097"/>
    </source>
</evidence>
<evidence type="ECO:0000313" key="3">
    <source>
        <dbReference type="EMBL" id="KAK1739322.1"/>
    </source>
</evidence>
<dbReference type="PROSITE" id="PS50097">
    <property type="entry name" value="BTB"/>
    <property type="match status" value="1"/>
</dbReference>
<dbReference type="InterPro" id="IPR003034">
    <property type="entry name" value="SAP_dom"/>
</dbReference>
<dbReference type="PANTHER" id="PTHR24413">
    <property type="entry name" value="SPECKLE-TYPE POZ PROTEIN"/>
    <property type="match status" value="1"/>
</dbReference>
<dbReference type="InterPro" id="IPR000210">
    <property type="entry name" value="BTB/POZ_dom"/>
</dbReference>
<accession>A0AAD8Y4I0</accession>
<keyword evidence="4" id="KW-1185">Reference proteome</keyword>
<dbReference type="AlphaFoldDB" id="A0AAD8Y4I0"/>
<dbReference type="Gene3D" id="3.30.710.10">
    <property type="entry name" value="Potassium Channel Kv1.1, Chain A"/>
    <property type="match status" value="1"/>
</dbReference>
<sequence length="205" mass="22855">MSETKEDGKKKVKVLGSYSYPAHSHRFILKTCAPMLAALCESNSGEGTTTVSLTGIRPSVFFLLLLYVYGGRIPKLELKSKAKEIIDAADNWRRKQYVESTRITVDNAIDNLLYADSKNLALLKETVIDFLADNGEEVIGKMRNIVKDVLVAVARNKKEFRNEVISGLNVMRVSELRRKLDEKGLNVDGSRETMIEALKSSAVDS</sequence>
<proteinExistence type="predicted"/>
<evidence type="ECO:0008006" key="5">
    <source>
        <dbReference type="Google" id="ProtNLM"/>
    </source>
</evidence>
<comment type="caution">
    <text evidence="3">The sequence shown here is derived from an EMBL/GenBank/DDBJ whole genome shotgun (WGS) entry which is preliminary data.</text>
</comment>
<dbReference type="PROSITE" id="PS50800">
    <property type="entry name" value="SAP"/>
    <property type="match status" value="1"/>
</dbReference>
<dbReference type="EMBL" id="JATAAI010000018">
    <property type="protein sequence ID" value="KAK1739322.1"/>
    <property type="molecule type" value="Genomic_DNA"/>
</dbReference>
<dbReference type="Pfam" id="PF02037">
    <property type="entry name" value="SAP"/>
    <property type="match status" value="1"/>
</dbReference>
<protein>
    <recommendedName>
        <fullName evidence="5">SAP domain-containing protein</fullName>
    </recommendedName>
</protein>
<dbReference type="Proteomes" id="UP001224775">
    <property type="component" value="Unassembled WGS sequence"/>
</dbReference>
<dbReference type="CDD" id="cd18186">
    <property type="entry name" value="BTB_POZ_ZBTB_KLHL-like"/>
    <property type="match status" value="1"/>
</dbReference>
<evidence type="ECO:0000313" key="4">
    <source>
        <dbReference type="Proteomes" id="UP001224775"/>
    </source>
</evidence>
<dbReference type="SUPFAM" id="SSF54695">
    <property type="entry name" value="POZ domain"/>
    <property type="match status" value="1"/>
</dbReference>
<feature type="domain" description="SAP" evidence="2">
    <location>
        <begin position="168"/>
        <end position="202"/>
    </location>
</feature>
<gene>
    <name evidence="3" type="ORF">QTG54_009865</name>
</gene>
<evidence type="ECO:0000259" key="2">
    <source>
        <dbReference type="PROSITE" id="PS50800"/>
    </source>
</evidence>
<dbReference type="Pfam" id="PF00651">
    <property type="entry name" value="BTB"/>
    <property type="match status" value="1"/>
</dbReference>
<feature type="domain" description="BTB" evidence="1">
    <location>
        <begin position="10"/>
        <end position="77"/>
    </location>
</feature>
<reference evidence="3" key="1">
    <citation type="submission" date="2023-06" db="EMBL/GenBank/DDBJ databases">
        <title>Survivors Of The Sea: Transcriptome response of Skeletonema marinoi to long-term dormancy.</title>
        <authorList>
            <person name="Pinder M.I.M."/>
            <person name="Kourtchenko O."/>
            <person name="Robertson E.K."/>
            <person name="Larsson T."/>
            <person name="Maumus F."/>
            <person name="Osuna-Cruz C.M."/>
            <person name="Vancaester E."/>
            <person name="Stenow R."/>
            <person name="Vandepoele K."/>
            <person name="Ploug H."/>
            <person name="Bruchert V."/>
            <person name="Godhe A."/>
            <person name="Topel M."/>
        </authorList>
    </citation>
    <scope>NUCLEOTIDE SEQUENCE</scope>
    <source>
        <strain evidence="3">R05AC</strain>
    </source>
</reference>
<dbReference type="InterPro" id="IPR011333">
    <property type="entry name" value="SKP1/BTB/POZ_sf"/>
</dbReference>